<evidence type="ECO:0000256" key="3">
    <source>
        <dbReference type="ARBA" id="ARBA00011048"/>
    </source>
</evidence>
<dbReference type="EMBL" id="PYIX02000032">
    <property type="protein sequence ID" value="RFC82532.1"/>
    <property type="molecule type" value="Genomic_DNA"/>
</dbReference>
<proteinExistence type="inferred from homology"/>
<reference evidence="15" key="3">
    <citation type="journal article" date="2019" name="Int. J. Syst. Evol. Microbiol.">
        <title>The Global Catalogue of Microorganisms (GCM) 10K type strain sequencing project: providing services to taxonomists for standard genome sequencing and annotation.</title>
        <authorList>
            <consortium name="The Broad Institute Genomics Platform"/>
            <consortium name="The Broad Institute Genome Sequencing Center for Infectious Disease"/>
            <person name="Wu L."/>
            <person name="Ma J."/>
        </authorList>
    </citation>
    <scope>NUCLEOTIDE SEQUENCE [LARGE SCALE GENOMIC DNA]</scope>
    <source>
        <strain evidence="15">KCTC 62575</strain>
    </source>
</reference>
<keyword evidence="4" id="KW-0285">Flavoprotein</keyword>
<evidence type="ECO:0000256" key="2">
    <source>
        <dbReference type="ARBA" id="ARBA00001966"/>
    </source>
</evidence>
<accession>A0A371YM47</accession>
<name>A0A371YM47_9GAMM</name>
<dbReference type="Pfam" id="PF00724">
    <property type="entry name" value="Oxidored_FMN"/>
    <property type="match status" value="1"/>
</dbReference>
<dbReference type="GO" id="GO:0010181">
    <property type="term" value="F:FMN binding"/>
    <property type="evidence" value="ECO:0007669"/>
    <property type="project" value="InterPro"/>
</dbReference>
<evidence type="ECO:0000256" key="5">
    <source>
        <dbReference type="ARBA" id="ARBA00022643"/>
    </source>
</evidence>
<comment type="similarity">
    <text evidence="3">In the N-terminal section; belongs to the NADH:flavin oxidoreductase/NADH oxidase family.</text>
</comment>
<evidence type="ECO:0000259" key="10">
    <source>
        <dbReference type="Pfam" id="PF00724"/>
    </source>
</evidence>
<dbReference type="GO" id="GO:0046872">
    <property type="term" value="F:metal ion binding"/>
    <property type="evidence" value="ECO:0007669"/>
    <property type="project" value="UniProtKB-KW"/>
</dbReference>
<dbReference type="Gene3D" id="3.20.20.70">
    <property type="entry name" value="Aldolase class I"/>
    <property type="match status" value="1"/>
</dbReference>
<evidence type="ECO:0000256" key="1">
    <source>
        <dbReference type="ARBA" id="ARBA00001917"/>
    </source>
</evidence>
<reference evidence="13 14" key="2">
    <citation type="submission" date="2018-08" db="EMBL/GenBank/DDBJ databases">
        <title>The draft genome of Acinetobacter sichuanensis strain WCHAc060041.</title>
        <authorList>
            <person name="Qin J."/>
            <person name="Feng Y."/>
            <person name="Zong Z."/>
        </authorList>
    </citation>
    <scope>NUCLEOTIDE SEQUENCE [LARGE SCALE GENOMIC DNA]</scope>
    <source>
        <strain evidence="13 14">WCHAc060041</strain>
    </source>
</reference>
<evidence type="ECO:0000313" key="14">
    <source>
        <dbReference type="Proteomes" id="UP000240957"/>
    </source>
</evidence>
<keyword evidence="5" id="KW-0288">FMN</keyword>
<dbReference type="OrthoDB" id="8523426at2"/>
<dbReference type="SUPFAM" id="SSF51905">
    <property type="entry name" value="FAD/NAD(P)-binding domain"/>
    <property type="match status" value="1"/>
</dbReference>
<evidence type="ECO:0000256" key="8">
    <source>
        <dbReference type="ARBA" id="ARBA00023004"/>
    </source>
</evidence>
<keyword evidence="7" id="KW-0560">Oxidoreductase</keyword>
<comment type="cofactor">
    <cofactor evidence="1">
        <name>FMN</name>
        <dbReference type="ChEBI" id="CHEBI:58210"/>
    </cofactor>
</comment>
<dbReference type="GO" id="GO:0051536">
    <property type="term" value="F:iron-sulfur cluster binding"/>
    <property type="evidence" value="ECO:0007669"/>
    <property type="project" value="UniProtKB-KW"/>
</dbReference>
<evidence type="ECO:0000313" key="12">
    <source>
        <dbReference type="EMBL" id="MFC2996831.1"/>
    </source>
</evidence>
<dbReference type="GO" id="GO:0016491">
    <property type="term" value="F:oxidoreductase activity"/>
    <property type="evidence" value="ECO:0007669"/>
    <property type="project" value="UniProtKB-KW"/>
</dbReference>
<dbReference type="EMBL" id="JBHRSF010000093">
    <property type="protein sequence ID" value="MFC2996831.1"/>
    <property type="molecule type" value="Genomic_DNA"/>
</dbReference>
<dbReference type="InterPro" id="IPR036188">
    <property type="entry name" value="FAD/NAD-bd_sf"/>
</dbReference>
<dbReference type="Gene3D" id="3.40.50.720">
    <property type="entry name" value="NAD(P)-binding Rossmann-like Domain"/>
    <property type="match status" value="1"/>
</dbReference>
<protein>
    <submittedName>
        <fullName evidence="12">FAD-dependent oxidoreductase</fullName>
    </submittedName>
    <submittedName>
        <fullName evidence="13">NADPH-dependent 2,4-dienoyl-CoA reductase</fullName>
    </submittedName>
</protein>
<evidence type="ECO:0000256" key="9">
    <source>
        <dbReference type="ARBA" id="ARBA00023014"/>
    </source>
</evidence>
<evidence type="ECO:0000256" key="7">
    <source>
        <dbReference type="ARBA" id="ARBA00023002"/>
    </source>
</evidence>
<dbReference type="Pfam" id="PF07992">
    <property type="entry name" value="Pyr_redox_2"/>
    <property type="match status" value="1"/>
</dbReference>
<keyword evidence="15" id="KW-1185">Reference proteome</keyword>
<feature type="domain" description="FAD/NAD(P)-binding" evidence="11">
    <location>
        <begin position="377"/>
        <end position="639"/>
    </location>
</feature>
<dbReference type="RefSeq" id="WP_107009373.1">
    <property type="nucleotide sequence ID" value="NZ_JBHRSF010000093.1"/>
</dbReference>
<evidence type="ECO:0000256" key="4">
    <source>
        <dbReference type="ARBA" id="ARBA00022630"/>
    </source>
</evidence>
<comment type="cofactor">
    <cofactor evidence="2">
        <name>[4Fe-4S] cluster</name>
        <dbReference type="ChEBI" id="CHEBI:49883"/>
    </cofactor>
</comment>
<evidence type="ECO:0000313" key="15">
    <source>
        <dbReference type="Proteomes" id="UP001595455"/>
    </source>
</evidence>
<keyword evidence="8" id="KW-0408">Iron</keyword>
<dbReference type="PRINTS" id="PR00469">
    <property type="entry name" value="PNDRDTASEII"/>
</dbReference>
<dbReference type="InterPro" id="IPR051793">
    <property type="entry name" value="NADH:flavin_oxidoreductase"/>
</dbReference>
<dbReference type="InterPro" id="IPR013785">
    <property type="entry name" value="Aldolase_TIM"/>
</dbReference>
<evidence type="ECO:0000259" key="11">
    <source>
        <dbReference type="Pfam" id="PF07992"/>
    </source>
</evidence>
<keyword evidence="9" id="KW-0411">Iron-sulfur</keyword>
<comment type="caution">
    <text evidence="13">The sequence shown here is derived from an EMBL/GenBank/DDBJ whole genome shotgun (WGS) entry which is preliminary data.</text>
</comment>
<dbReference type="SUPFAM" id="SSF51971">
    <property type="entry name" value="Nucleotide-binding domain"/>
    <property type="match status" value="1"/>
</dbReference>
<dbReference type="SUPFAM" id="SSF51395">
    <property type="entry name" value="FMN-linked oxidoreductases"/>
    <property type="match status" value="1"/>
</dbReference>
<dbReference type="Proteomes" id="UP000240957">
    <property type="component" value="Unassembled WGS sequence"/>
</dbReference>
<evidence type="ECO:0000313" key="13">
    <source>
        <dbReference type="EMBL" id="RFC82532.1"/>
    </source>
</evidence>
<dbReference type="Proteomes" id="UP001595455">
    <property type="component" value="Unassembled WGS sequence"/>
</dbReference>
<sequence>MEYYPHLVAPITIAGIEIPNRMVMGAMHTRLETLDRPHERLAAFYATRAKGEIGFILTGGYSPVPEGVMDEGGLYLNDSTQLLEHQIITQAVTQAGGKIILQLLHAGRYAKVENCVAPSAIKARINQFKPKALSTEEVWATIESFAHSAALAQQAGYAGVEIMGSEGYLLNEFTSALTNHREDEFGGSFENRIRFSLEIIKAVKARVTQPFMVIYRISCIDLMQDGMTAQEIAEFSRQVEAAGADLINTGVGWHESSVPTIAATVPRAAWSDAVKNIKQAVKIPVMASNRINTPEIAEELIASGACDLVSMARPLLADPDFALKTRLGKAEEINTCIACNQACLDRIFTDRTATCLVNPRAGHEVEFDEQLTQQPRNVAVIGAGPAGLSFAINAAERGHHVTLYEAADQIGGQLNMAKQVPGKNEFNEMLRYFNVSLKKAGVTLHLNTHVETDLLALQKFDDIVIATGVTPRIPEIEGINHSKVVIYLDVLSKAVHVGEKVAIIGAGGIGFDTAEFLLGDWAESLDKKVFFKTWGVDAQIQSQGGLIEAQPHRVSKKVTMLQRKAESLGRHLGKSTGWILKSRLRQAGVNMIGGVSYDKIDDAGLHYTLNGQQHVLDVDHVILCAGQNSNRTLYDQLKLRNLDVHIIGGADVAAELDALRAINQATRLAVQF</sequence>
<dbReference type="InterPro" id="IPR023753">
    <property type="entry name" value="FAD/NAD-binding_dom"/>
</dbReference>
<feature type="domain" description="NADH:flavin oxidoreductase/NADH oxidase N-terminal" evidence="10">
    <location>
        <begin position="7"/>
        <end position="328"/>
    </location>
</feature>
<dbReference type="PANTHER" id="PTHR42917">
    <property type="entry name" value="2,4-DIENOYL-COA REDUCTASE"/>
    <property type="match status" value="1"/>
</dbReference>
<keyword evidence="6" id="KW-0479">Metal-binding</keyword>
<reference evidence="12" key="4">
    <citation type="submission" date="2024-09" db="EMBL/GenBank/DDBJ databases">
        <authorList>
            <person name="Sun Q."/>
            <person name="Mori K."/>
        </authorList>
    </citation>
    <scope>NUCLEOTIDE SEQUENCE</scope>
    <source>
        <strain evidence="12">KCTC 62575</strain>
    </source>
</reference>
<dbReference type="CDD" id="cd02930">
    <property type="entry name" value="DCR_FMN"/>
    <property type="match status" value="1"/>
</dbReference>
<organism evidence="13 14">
    <name type="scientific">Acinetobacter sichuanensis</name>
    <dbReference type="NCBI Taxonomy" id="2136183"/>
    <lineage>
        <taxon>Bacteria</taxon>
        <taxon>Pseudomonadati</taxon>
        <taxon>Pseudomonadota</taxon>
        <taxon>Gammaproteobacteria</taxon>
        <taxon>Moraxellales</taxon>
        <taxon>Moraxellaceae</taxon>
        <taxon>Acinetobacter</taxon>
    </lineage>
</organism>
<dbReference type="PANTHER" id="PTHR42917:SF2">
    <property type="entry name" value="2,4-DIENOYL-COA REDUCTASE [(2E)-ENOYL-COA-PRODUCING]"/>
    <property type="match status" value="1"/>
</dbReference>
<gene>
    <name evidence="12" type="ORF">ACFODO_16520</name>
    <name evidence="13" type="ORF">C9E89_016180</name>
</gene>
<dbReference type="PRINTS" id="PR00368">
    <property type="entry name" value="FADPNR"/>
</dbReference>
<reference evidence="12" key="1">
    <citation type="journal article" date="2014" name="Int. J. Syst. Evol. Microbiol.">
        <title>Complete genome of a new Firmicutes species belonging to the dominant human colonic microbiota ('Ruminococcus bicirculans') reveals two chromosomes and a selective capacity to utilize plant glucans.</title>
        <authorList>
            <consortium name="NISC Comparative Sequencing Program"/>
            <person name="Wegmann U."/>
            <person name="Louis P."/>
            <person name="Goesmann A."/>
            <person name="Henrissat B."/>
            <person name="Duncan S.H."/>
            <person name="Flint H.J."/>
        </authorList>
    </citation>
    <scope>NUCLEOTIDE SEQUENCE</scope>
    <source>
        <strain evidence="12">KCTC 62575</strain>
    </source>
</reference>
<dbReference type="AlphaFoldDB" id="A0A371YM47"/>
<dbReference type="Gene3D" id="3.50.50.60">
    <property type="entry name" value="FAD/NAD(P)-binding domain"/>
    <property type="match status" value="1"/>
</dbReference>
<dbReference type="InterPro" id="IPR001155">
    <property type="entry name" value="OxRdtase_FMN_N"/>
</dbReference>
<evidence type="ECO:0000256" key="6">
    <source>
        <dbReference type="ARBA" id="ARBA00022723"/>
    </source>
</evidence>